<proteinExistence type="inferred from homology"/>
<dbReference type="InterPro" id="IPR007157">
    <property type="entry name" value="PspA_VIPP1"/>
</dbReference>
<evidence type="ECO:0000256" key="1">
    <source>
        <dbReference type="ARBA" id="ARBA00043985"/>
    </source>
</evidence>
<evidence type="ECO:0000313" key="2">
    <source>
        <dbReference type="EMBL" id="MBW4559731.1"/>
    </source>
</evidence>
<evidence type="ECO:0000313" key="3">
    <source>
        <dbReference type="Proteomes" id="UP000715781"/>
    </source>
</evidence>
<accession>A0A951PV92</accession>
<protein>
    <submittedName>
        <fullName evidence="2">PspA/IM30 family protein</fullName>
    </submittedName>
</protein>
<comment type="caution">
    <text evidence="2">The sequence shown here is derived from an EMBL/GenBank/DDBJ whole genome shotgun (WGS) entry which is preliminary data.</text>
</comment>
<reference evidence="2" key="2">
    <citation type="journal article" date="2022" name="Microbiol. Resour. Announc.">
        <title>Metagenome Sequencing to Explore Phylogenomics of Terrestrial Cyanobacteria.</title>
        <authorList>
            <person name="Ward R.D."/>
            <person name="Stajich J.E."/>
            <person name="Johansen J.R."/>
            <person name="Huntemann M."/>
            <person name="Clum A."/>
            <person name="Foster B."/>
            <person name="Foster B."/>
            <person name="Roux S."/>
            <person name="Palaniappan K."/>
            <person name="Varghese N."/>
            <person name="Mukherjee S."/>
            <person name="Reddy T.B.K."/>
            <person name="Daum C."/>
            <person name="Copeland A."/>
            <person name="Chen I.A."/>
            <person name="Ivanova N.N."/>
            <person name="Kyrpides N.C."/>
            <person name="Shapiro N."/>
            <person name="Eloe-Fadrosh E.A."/>
            <person name="Pietrasiak N."/>
        </authorList>
    </citation>
    <scope>NUCLEOTIDE SEQUENCE</scope>
    <source>
        <strain evidence="2">JT2-VF2</strain>
    </source>
</reference>
<dbReference type="EMBL" id="JAHHHN010000001">
    <property type="protein sequence ID" value="MBW4559731.1"/>
    <property type="molecule type" value="Genomic_DNA"/>
</dbReference>
<dbReference type="PANTHER" id="PTHR31088:SF6">
    <property type="entry name" value="PHAGE SHOCK PROTEIN A"/>
    <property type="match status" value="1"/>
</dbReference>
<name>A0A951PV92_9NOST</name>
<sequence length="229" mass="25686">MEVMKRILRLFRANLNSLIGSAEDPEKVLEKTVLEMQENLVQLRRGVAQAIAIQKRTERQAVSAESTAQEWYRRAQLALQQGNETLAREALTKRRAYQETATALSNQKSEQNDVVVKLKQDMRGLELKISEAKTKKDMYIARARSAEASFKLQEMLSGVSSTSSLNAFERMEEKVLQIEAKSEAIAQLGGDDLQKQFASLEATNDINAELAAMKVQVLDDTSNTPPQQQ</sequence>
<comment type="similarity">
    <text evidence="1">Belongs to the PspA/Vipp/IM30 family.</text>
</comment>
<dbReference type="Pfam" id="PF04012">
    <property type="entry name" value="PspA_IM30"/>
    <property type="match status" value="1"/>
</dbReference>
<dbReference type="AlphaFoldDB" id="A0A951PV92"/>
<organism evidence="2 3">
    <name type="scientific">Mojavia pulchra JT2-VF2</name>
    <dbReference type="NCBI Taxonomy" id="287848"/>
    <lineage>
        <taxon>Bacteria</taxon>
        <taxon>Bacillati</taxon>
        <taxon>Cyanobacteriota</taxon>
        <taxon>Cyanophyceae</taxon>
        <taxon>Nostocales</taxon>
        <taxon>Nostocaceae</taxon>
    </lineage>
</organism>
<gene>
    <name evidence="2" type="ORF">KME32_01020</name>
</gene>
<reference evidence="2" key="1">
    <citation type="submission" date="2021-05" db="EMBL/GenBank/DDBJ databases">
        <authorList>
            <person name="Pietrasiak N."/>
            <person name="Ward R."/>
            <person name="Stajich J.E."/>
            <person name="Kurbessoian T."/>
        </authorList>
    </citation>
    <scope>NUCLEOTIDE SEQUENCE</scope>
    <source>
        <strain evidence="2">JT2-VF2</strain>
    </source>
</reference>
<dbReference type="PANTHER" id="PTHR31088">
    <property type="entry name" value="MEMBRANE-ASSOCIATED PROTEIN VIPP1, CHLOROPLASTIC"/>
    <property type="match status" value="1"/>
</dbReference>
<dbReference type="Proteomes" id="UP000715781">
    <property type="component" value="Unassembled WGS sequence"/>
</dbReference>